<evidence type="ECO:0000313" key="3">
    <source>
        <dbReference type="Proteomes" id="UP000291758"/>
    </source>
</evidence>
<protein>
    <submittedName>
        <fullName evidence="2">FABP family protein</fullName>
    </submittedName>
</protein>
<evidence type="ECO:0000313" key="2">
    <source>
        <dbReference type="EMBL" id="QAY63698.1"/>
    </source>
</evidence>
<proteinExistence type="predicted"/>
<keyword evidence="3" id="KW-1185">Reference proteome</keyword>
<dbReference type="SUPFAM" id="SSF50814">
    <property type="entry name" value="Lipocalins"/>
    <property type="match status" value="1"/>
</dbReference>
<dbReference type="EMBL" id="CP035495">
    <property type="protein sequence ID" value="QAY63698.1"/>
    <property type="molecule type" value="Genomic_DNA"/>
</dbReference>
<evidence type="ECO:0000259" key="1">
    <source>
        <dbReference type="Pfam" id="PF08768"/>
    </source>
</evidence>
<feature type="domain" description="THAP4-like heme-binding" evidence="1">
    <location>
        <begin position="13"/>
        <end position="193"/>
    </location>
</feature>
<dbReference type="InterPro" id="IPR045165">
    <property type="entry name" value="Nitrobindin"/>
</dbReference>
<dbReference type="KEGG" id="xyl:ET495_11070"/>
<accession>A0A4P6F053</accession>
<dbReference type="PANTHER" id="PTHR15854">
    <property type="entry name" value="THAP4 PROTEIN"/>
    <property type="match status" value="1"/>
</dbReference>
<dbReference type="AlphaFoldDB" id="A0A4P6F053"/>
<dbReference type="InterPro" id="IPR014878">
    <property type="entry name" value="THAP4-like_heme-bd"/>
</dbReference>
<sequence>MPFAFPEGLAPEVYPLAWLVGRWRGVGVLEYPGVTRSRVVADVVVDHDGGPYLRYESTLRVLDGEVPDRIDLGAPDADFALPADAQVAGATVWSAETGYWRVSTKAVDGLADDQHPVEVMLADAAGRLTAYFGWVGRGRVELTSQRMIHSPTGADVSESRRLYGSVHGRLFWSEDLAAFGNPLQSYVAGQLTRLDA</sequence>
<dbReference type="PANTHER" id="PTHR15854:SF4">
    <property type="entry name" value="PEROXYNITRITE ISOMERASE THAP4"/>
    <property type="match status" value="1"/>
</dbReference>
<dbReference type="RefSeq" id="WP_129204859.1">
    <property type="nucleotide sequence ID" value="NZ_CP035495.1"/>
</dbReference>
<dbReference type="Proteomes" id="UP000291758">
    <property type="component" value="Chromosome"/>
</dbReference>
<name>A0A4P6F053_9MICO</name>
<dbReference type="Gene3D" id="2.40.128.20">
    <property type="match status" value="1"/>
</dbReference>
<dbReference type="OrthoDB" id="4804006at2"/>
<reference evidence="2 3" key="1">
    <citation type="submission" date="2019-01" db="EMBL/GenBank/DDBJ databases">
        <title>Genome sequencing of strain 2JSPR-7.</title>
        <authorList>
            <person name="Heo J."/>
            <person name="Kim S.-J."/>
            <person name="Kim J.-S."/>
            <person name="Hong S.-B."/>
            <person name="Kwon S.-W."/>
        </authorList>
    </citation>
    <scope>NUCLEOTIDE SEQUENCE [LARGE SCALE GENOMIC DNA]</scope>
    <source>
        <strain evidence="2 3">2JSPR-7</strain>
    </source>
</reference>
<dbReference type="Pfam" id="PF08768">
    <property type="entry name" value="THAP4_heme-bd"/>
    <property type="match status" value="1"/>
</dbReference>
<dbReference type="InterPro" id="IPR012674">
    <property type="entry name" value="Calycin"/>
</dbReference>
<gene>
    <name evidence="2" type="ORF">ET495_11070</name>
</gene>
<organism evidence="2 3">
    <name type="scientific">Xylanimonas allomyrinae</name>
    <dbReference type="NCBI Taxonomy" id="2509459"/>
    <lineage>
        <taxon>Bacteria</taxon>
        <taxon>Bacillati</taxon>
        <taxon>Actinomycetota</taxon>
        <taxon>Actinomycetes</taxon>
        <taxon>Micrococcales</taxon>
        <taxon>Promicromonosporaceae</taxon>
        <taxon>Xylanimonas</taxon>
    </lineage>
</organism>